<feature type="region of interest" description="Disordered" evidence="1">
    <location>
        <begin position="470"/>
        <end position="573"/>
    </location>
</feature>
<name>A0AAD6ID84_PENCN</name>
<evidence type="ECO:0000313" key="2">
    <source>
        <dbReference type="EMBL" id="KAJ6041463.1"/>
    </source>
</evidence>
<feature type="region of interest" description="Disordered" evidence="1">
    <location>
        <begin position="286"/>
        <end position="314"/>
    </location>
</feature>
<feature type="region of interest" description="Disordered" evidence="1">
    <location>
        <begin position="334"/>
        <end position="374"/>
    </location>
</feature>
<feature type="region of interest" description="Disordered" evidence="1">
    <location>
        <begin position="165"/>
        <end position="247"/>
    </location>
</feature>
<feature type="compositionally biased region" description="Pro residues" evidence="1">
    <location>
        <begin position="548"/>
        <end position="561"/>
    </location>
</feature>
<feature type="region of interest" description="Disordered" evidence="1">
    <location>
        <begin position="1"/>
        <end position="65"/>
    </location>
</feature>
<dbReference type="EMBL" id="JAQJZL010000005">
    <property type="protein sequence ID" value="KAJ6041463.1"/>
    <property type="molecule type" value="Genomic_DNA"/>
</dbReference>
<feature type="compositionally biased region" description="Low complexity" evidence="1">
    <location>
        <begin position="220"/>
        <end position="229"/>
    </location>
</feature>
<feature type="compositionally biased region" description="Polar residues" evidence="1">
    <location>
        <begin position="166"/>
        <end position="179"/>
    </location>
</feature>
<keyword evidence="3" id="KW-1185">Reference proteome</keyword>
<evidence type="ECO:0000313" key="3">
    <source>
        <dbReference type="Proteomes" id="UP001219568"/>
    </source>
</evidence>
<feature type="compositionally biased region" description="Low complexity" evidence="1">
    <location>
        <begin position="180"/>
        <end position="193"/>
    </location>
</feature>
<feature type="compositionally biased region" description="Acidic residues" evidence="1">
    <location>
        <begin position="46"/>
        <end position="65"/>
    </location>
</feature>
<dbReference type="Gene3D" id="1.10.1170.10">
    <property type="entry name" value="Inhibitor Of Apoptosis Protein (2mihbC-IAP-1), Chain A"/>
    <property type="match status" value="1"/>
</dbReference>
<organism evidence="2 3">
    <name type="scientific">Penicillium canescens</name>
    <dbReference type="NCBI Taxonomy" id="5083"/>
    <lineage>
        <taxon>Eukaryota</taxon>
        <taxon>Fungi</taxon>
        <taxon>Dikarya</taxon>
        <taxon>Ascomycota</taxon>
        <taxon>Pezizomycotina</taxon>
        <taxon>Eurotiomycetes</taxon>
        <taxon>Eurotiomycetidae</taxon>
        <taxon>Eurotiales</taxon>
        <taxon>Aspergillaceae</taxon>
        <taxon>Penicillium</taxon>
    </lineage>
</organism>
<accession>A0AAD6ID84</accession>
<feature type="compositionally biased region" description="Polar residues" evidence="1">
    <location>
        <begin position="471"/>
        <end position="491"/>
    </location>
</feature>
<comment type="caution">
    <text evidence="2">The sequence shown here is derived from an EMBL/GenBank/DDBJ whole genome shotgun (WGS) entry which is preliminary data.</text>
</comment>
<evidence type="ECO:0000256" key="1">
    <source>
        <dbReference type="SAM" id="MobiDB-lite"/>
    </source>
</evidence>
<dbReference type="SUPFAM" id="SSF57924">
    <property type="entry name" value="Inhibitor of apoptosis (IAP) repeat"/>
    <property type="match status" value="2"/>
</dbReference>
<gene>
    <name evidence="2" type="ORF">N7460_006853</name>
</gene>
<feature type="compositionally biased region" description="Polar residues" evidence="1">
    <location>
        <begin position="1"/>
        <end position="10"/>
    </location>
</feature>
<protein>
    <submittedName>
        <fullName evidence="2">Uncharacterized protein</fullName>
    </submittedName>
</protein>
<feature type="compositionally biased region" description="Polar residues" evidence="1">
    <location>
        <begin position="232"/>
        <end position="247"/>
    </location>
</feature>
<feature type="compositionally biased region" description="Polar residues" evidence="1">
    <location>
        <begin position="526"/>
        <end position="545"/>
    </location>
</feature>
<reference evidence="2" key="2">
    <citation type="submission" date="2023-01" db="EMBL/GenBank/DDBJ databases">
        <authorList>
            <person name="Petersen C."/>
        </authorList>
    </citation>
    <scope>NUCLEOTIDE SEQUENCE</scope>
    <source>
        <strain evidence="2">IBT 15450</strain>
    </source>
</reference>
<sequence>MGMTTRSQRVGLNPQLPNPPTRRTSPTPEAANPTISPEYPNVEDFSLAEDDSHDEDDSHVEDDSHDEEDYFLVSITYDYSTITARARSFKGIVLAGATPLQLAQNGFYYRPSGVSNVACCFACQSTKHLSTFQCTPFEEVQQLHEEDCIWQIISCDLKHHLGTHNKPPSSTTAFSSPKRSTPTADSSTQTTDDSSTKNTNLDCRSNPLPAIIDPEPQQPPTAQSPQPHQTIPPITSSSQNQQTTYASVLQRPVTSIPQPTPPVQEPFLPANPILTIEDLHLRFHNKPSPFQLENKTSQRSIKRTRKKPASVSQSLSRFLASALPAFSRRSRNTLWMSPQLPSPKAGKTPLRNRRHPHTPESANPATPPDQPTPQRTEKFLISTAYSTITARALSFQGQLLNGVTPLQLAQNGFHYQPYGSSAGLALCFACQRFQRLNSFEGVPFQEAQLPHAVDCLWQVIYSDLKQHRETASTPTLSTNATPHPRQSTPRHPSSSNSTPPKKTFTNASTQTPTQSTPTVPAAIEKPSNTNIDSYTQPPSATTDLEPQTVPPTYTPKPPQTIPPITSSSQNQQTTYASVLQHSIVPAPESTPPTQEPITPAKSTLTIEDLHRRFHNKPSRISQANARLSEFGTKTRLQHSHYPYS</sequence>
<proteinExistence type="predicted"/>
<feature type="compositionally biased region" description="Low complexity" evidence="1">
    <location>
        <begin position="492"/>
        <end position="518"/>
    </location>
</feature>
<dbReference type="Proteomes" id="UP001219568">
    <property type="component" value="Unassembled WGS sequence"/>
</dbReference>
<reference evidence="2" key="1">
    <citation type="journal article" date="2023" name="IMA Fungus">
        <title>Comparative genomic study of the Penicillium genus elucidates a diverse pangenome and 15 lateral gene transfer events.</title>
        <authorList>
            <person name="Petersen C."/>
            <person name="Sorensen T."/>
            <person name="Nielsen M.R."/>
            <person name="Sondergaard T.E."/>
            <person name="Sorensen J.L."/>
            <person name="Fitzpatrick D.A."/>
            <person name="Frisvad J.C."/>
            <person name="Nielsen K.L."/>
        </authorList>
    </citation>
    <scope>NUCLEOTIDE SEQUENCE</scope>
    <source>
        <strain evidence="2">IBT 15450</strain>
    </source>
</reference>
<dbReference type="AlphaFoldDB" id="A0AAD6ID84"/>